<gene>
    <name evidence="1" type="ORF">FFIC_030070</name>
</gene>
<name>A0A0K8MF71_9LACO</name>
<dbReference type="InterPro" id="IPR036390">
    <property type="entry name" value="WH_DNA-bd_sf"/>
</dbReference>
<dbReference type="PANTHER" id="PTHR33221:SF15">
    <property type="entry name" value="HTH-TYPE TRANSCRIPTIONAL REGULATOR YWGB-RELATED"/>
    <property type="match status" value="1"/>
</dbReference>
<proteinExistence type="predicted"/>
<dbReference type="EMBL" id="DF967980">
    <property type="protein sequence ID" value="GAO99127.1"/>
    <property type="molecule type" value="Genomic_DNA"/>
</dbReference>
<dbReference type="PROSITE" id="PS51197">
    <property type="entry name" value="HTH_RRF2_2"/>
    <property type="match status" value="1"/>
</dbReference>
<sequence length="141" mass="15166">MKPSLRLTNALHILVYVAAARPTDSLSSKIIAGSINTNPSRVRALLADLQNAGLLKREGDYPGRPVLAKPSAEISFADVLQAVEDCAAVFPIDEHTNPDCPVGSAMGQSLSKYYQEIDHQVIETMSKMKLSDLVADVTKAC</sequence>
<dbReference type="InterPro" id="IPR000944">
    <property type="entry name" value="Tscrpt_reg_Rrf2"/>
</dbReference>
<dbReference type="Proteomes" id="UP000253891">
    <property type="component" value="Unassembled WGS sequence"/>
</dbReference>
<dbReference type="InterPro" id="IPR036388">
    <property type="entry name" value="WH-like_DNA-bd_sf"/>
</dbReference>
<dbReference type="PANTHER" id="PTHR33221">
    <property type="entry name" value="WINGED HELIX-TURN-HELIX TRANSCRIPTIONAL REGULATOR, RRF2 FAMILY"/>
    <property type="match status" value="1"/>
</dbReference>
<evidence type="ECO:0000313" key="1">
    <source>
        <dbReference type="EMBL" id="GAO99127.1"/>
    </source>
</evidence>
<protein>
    <submittedName>
        <fullName evidence="1">Transcriptional regulator</fullName>
    </submittedName>
</protein>
<evidence type="ECO:0000313" key="2">
    <source>
        <dbReference type="Proteomes" id="UP000253891"/>
    </source>
</evidence>
<dbReference type="GO" id="GO:0003700">
    <property type="term" value="F:DNA-binding transcription factor activity"/>
    <property type="evidence" value="ECO:0007669"/>
    <property type="project" value="TreeGrafter"/>
</dbReference>
<accession>A0A0K8MF71</accession>
<dbReference type="RefSeq" id="WP_061992561.1">
    <property type="nucleotide sequence ID" value="NZ_DF967980.1"/>
</dbReference>
<keyword evidence="2" id="KW-1185">Reference proteome</keyword>
<dbReference type="SUPFAM" id="SSF46785">
    <property type="entry name" value="Winged helix' DNA-binding domain"/>
    <property type="match status" value="1"/>
</dbReference>
<dbReference type="Pfam" id="PF02082">
    <property type="entry name" value="Rrf2"/>
    <property type="match status" value="1"/>
</dbReference>
<dbReference type="Gene3D" id="1.10.10.10">
    <property type="entry name" value="Winged helix-like DNA-binding domain superfamily/Winged helix DNA-binding domain"/>
    <property type="match status" value="1"/>
</dbReference>
<reference evidence="1 2" key="1">
    <citation type="journal article" date="2015" name="BMC Genomics">
        <title>Comparative genomics of Fructobacillus spp. and Leuconostoc spp. reveals niche-specific evolution of Fructobacillus spp.</title>
        <authorList>
            <person name="Endo A."/>
            <person name="Tanizawa Y."/>
            <person name="Tanaka N."/>
            <person name="Maeno S."/>
            <person name="Kumar H."/>
            <person name="Shiwa Y."/>
            <person name="Okada S."/>
            <person name="Yoshikawa H."/>
            <person name="Dicks L."/>
            <person name="Nakagawa J."/>
            <person name="Arita M."/>
        </authorList>
    </citation>
    <scope>NUCLEOTIDE SEQUENCE [LARGE SCALE GENOMIC DNA]</scope>
    <source>
        <strain evidence="1 2">JCM 12225</strain>
    </source>
</reference>
<dbReference type="OrthoDB" id="213028at2"/>
<dbReference type="AlphaFoldDB" id="A0A0K8MF71"/>
<dbReference type="STRING" id="157463.GCA_001047075_00031"/>
<dbReference type="GO" id="GO:0005829">
    <property type="term" value="C:cytosol"/>
    <property type="evidence" value="ECO:0007669"/>
    <property type="project" value="TreeGrafter"/>
</dbReference>
<organism evidence="1 2">
    <name type="scientific">Fructobacillus ficulneus</name>
    <dbReference type="NCBI Taxonomy" id="157463"/>
    <lineage>
        <taxon>Bacteria</taxon>
        <taxon>Bacillati</taxon>
        <taxon>Bacillota</taxon>
        <taxon>Bacilli</taxon>
        <taxon>Lactobacillales</taxon>
        <taxon>Lactobacillaceae</taxon>
        <taxon>Fructobacillus</taxon>
    </lineage>
</organism>